<reference evidence="2 3" key="1">
    <citation type="submission" date="2024-01" db="EMBL/GenBank/DDBJ databases">
        <title>The genomes of 5 underutilized Papilionoideae crops provide insights into root nodulation and disease resistanc.</title>
        <authorList>
            <person name="Yuan L."/>
        </authorList>
    </citation>
    <scope>NUCLEOTIDE SEQUENCE [LARGE SCALE GENOMIC DNA]</scope>
    <source>
        <strain evidence="2">ZHUSHIDOU_FW_LH</strain>
        <tissue evidence="2">Leaf</tissue>
    </source>
</reference>
<sequence>MNVDSVEDVNRDGPTAKINAIDMEEDAITNVEMSLQLQIINHGQQELQRRQHMGVVVLLCYVAHALHLLQLLSTRLPTRVEYANVVEVLRSNIDPSMTKQHIKNRQKTLKENFGLAYDLFHSLSGFAWNPLTKKFEAKEGVWEDLIKVKKHIPDN</sequence>
<dbReference type="Pfam" id="PF12776">
    <property type="entry name" value="Myb_DNA-bind_3"/>
    <property type="match status" value="1"/>
</dbReference>
<evidence type="ECO:0000259" key="1">
    <source>
        <dbReference type="Pfam" id="PF12776"/>
    </source>
</evidence>
<evidence type="ECO:0000313" key="2">
    <source>
        <dbReference type="EMBL" id="KAK7274667.1"/>
    </source>
</evidence>
<dbReference type="EMBL" id="JAYWIO010000003">
    <property type="protein sequence ID" value="KAK7274667.1"/>
    <property type="molecule type" value="Genomic_DNA"/>
</dbReference>
<dbReference type="PANTHER" id="PTHR46929:SF4">
    <property type="entry name" value="MYB_SANT-LIKE DOMAIN-CONTAINING PROTEIN"/>
    <property type="match status" value="1"/>
</dbReference>
<accession>A0AAN9FE72</accession>
<feature type="domain" description="Myb/SANT-like" evidence="1">
    <location>
        <begin position="81"/>
        <end position="144"/>
    </location>
</feature>
<organism evidence="2 3">
    <name type="scientific">Crotalaria pallida</name>
    <name type="common">Smooth rattlebox</name>
    <name type="synonym">Crotalaria striata</name>
    <dbReference type="NCBI Taxonomy" id="3830"/>
    <lineage>
        <taxon>Eukaryota</taxon>
        <taxon>Viridiplantae</taxon>
        <taxon>Streptophyta</taxon>
        <taxon>Embryophyta</taxon>
        <taxon>Tracheophyta</taxon>
        <taxon>Spermatophyta</taxon>
        <taxon>Magnoliopsida</taxon>
        <taxon>eudicotyledons</taxon>
        <taxon>Gunneridae</taxon>
        <taxon>Pentapetalae</taxon>
        <taxon>rosids</taxon>
        <taxon>fabids</taxon>
        <taxon>Fabales</taxon>
        <taxon>Fabaceae</taxon>
        <taxon>Papilionoideae</taxon>
        <taxon>50 kb inversion clade</taxon>
        <taxon>genistoids sensu lato</taxon>
        <taxon>core genistoids</taxon>
        <taxon>Crotalarieae</taxon>
        <taxon>Crotalaria</taxon>
    </lineage>
</organism>
<proteinExistence type="predicted"/>
<dbReference type="Proteomes" id="UP001372338">
    <property type="component" value="Unassembled WGS sequence"/>
</dbReference>
<evidence type="ECO:0000313" key="3">
    <source>
        <dbReference type="Proteomes" id="UP001372338"/>
    </source>
</evidence>
<protein>
    <recommendedName>
        <fullName evidence="1">Myb/SANT-like domain-containing protein</fullName>
    </recommendedName>
</protein>
<keyword evidence="3" id="KW-1185">Reference proteome</keyword>
<name>A0AAN9FE72_CROPI</name>
<dbReference type="InterPro" id="IPR024752">
    <property type="entry name" value="Myb/SANT-like_dom"/>
</dbReference>
<gene>
    <name evidence="2" type="ORF">RIF29_15764</name>
</gene>
<dbReference type="PANTHER" id="PTHR46929">
    <property type="entry name" value="EXPRESSED PROTEIN"/>
    <property type="match status" value="1"/>
</dbReference>
<comment type="caution">
    <text evidence="2">The sequence shown here is derived from an EMBL/GenBank/DDBJ whole genome shotgun (WGS) entry which is preliminary data.</text>
</comment>
<dbReference type="AlphaFoldDB" id="A0AAN9FE72"/>